<dbReference type="SUPFAM" id="SSF89550">
    <property type="entry name" value="PHP domain-like"/>
    <property type="match status" value="1"/>
</dbReference>
<dbReference type="NCBIfam" id="TIGR01856">
    <property type="entry name" value="hisJ_fam"/>
    <property type="match status" value="1"/>
</dbReference>
<gene>
    <name evidence="10" type="ORF">H6A19_14015</name>
</gene>
<comment type="pathway">
    <text evidence="1 8">Amino-acid biosynthesis; L-histidine biosynthesis; L-histidine from 5-phospho-alpha-D-ribose 1-diphosphate: step 8/9.</text>
</comment>
<dbReference type="EMBL" id="JACJLL010000113">
    <property type="protein sequence ID" value="MBM6820433.1"/>
    <property type="molecule type" value="Genomic_DNA"/>
</dbReference>
<dbReference type="Proteomes" id="UP000767334">
    <property type="component" value="Unassembled WGS sequence"/>
</dbReference>
<organism evidence="10 11">
    <name type="scientific">Clostridium saudiense</name>
    <dbReference type="NCBI Taxonomy" id="1414720"/>
    <lineage>
        <taxon>Bacteria</taxon>
        <taxon>Bacillati</taxon>
        <taxon>Bacillota</taxon>
        <taxon>Clostridia</taxon>
        <taxon>Eubacteriales</taxon>
        <taxon>Clostridiaceae</taxon>
        <taxon>Clostridium</taxon>
    </lineage>
</organism>
<evidence type="ECO:0000256" key="2">
    <source>
        <dbReference type="ARBA" id="ARBA00009152"/>
    </source>
</evidence>
<proteinExistence type="inferred from homology"/>
<accession>A0ABS2FIU2</accession>
<name>A0ABS2FIU2_9CLOT</name>
<comment type="similarity">
    <text evidence="2 8">Belongs to the PHP hydrolase family. HisK subfamily.</text>
</comment>
<evidence type="ECO:0000256" key="8">
    <source>
        <dbReference type="RuleBase" id="RU366003"/>
    </source>
</evidence>
<evidence type="ECO:0000256" key="5">
    <source>
        <dbReference type="ARBA" id="ARBA00022801"/>
    </source>
</evidence>
<reference evidence="10 11" key="1">
    <citation type="journal article" date="2021" name="Sci. Rep.">
        <title>The distribution of antibiotic resistance genes in chicken gut microbiota commensals.</title>
        <authorList>
            <person name="Juricova H."/>
            <person name="Matiasovicova J."/>
            <person name="Kubasova T."/>
            <person name="Cejkova D."/>
            <person name="Rychlik I."/>
        </authorList>
    </citation>
    <scope>NUCLEOTIDE SEQUENCE [LARGE SCALE GENOMIC DNA]</scope>
    <source>
        <strain evidence="10 11">An435</strain>
    </source>
</reference>
<evidence type="ECO:0000256" key="1">
    <source>
        <dbReference type="ARBA" id="ARBA00004970"/>
    </source>
</evidence>
<keyword evidence="5 8" id="KW-0378">Hydrolase</keyword>
<sequence length="264" mass="30374">MYLIDYHIHSNNSFDSKETVSAVCEAAIEKGINEICFTEHFSVKEGIKSYGFLNLKKYSDEIKECKEIFKDKLTIRAGIEICEPHENEEELKLILENIPFDFILGSVHNFDYNIGLATYMSSHSKEESYSRYFEEVNKVCTSPYIDIVAHLDLMKRYAFNTHGNYDFNEYREKIEEVLKNIINAGKGIEVNTSTLRGMVNETMPSIDILKMYYDLGGEIITVGSDAHKAEDVGADIRESIEVLKNIGFKNIYRFKNRQAIPVEI</sequence>
<keyword evidence="4 8" id="KW-0028">Amino-acid biosynthesis</keyword>
<evidence type="ECO:0000259" key="9">
    <source>
        <dbReference type="Pfam" id="PF02811"/>
    </source>
</evidence>
<keyword evidence="11" id="KW-1185">Reference proteome</keyword>
<dbReference type="Gene3D" id="3.20.20.140">
    <property type="entry name" value="Metal-dependent hydrolases"/>
    <property type="match status" value="1"/>
</dbReference>
<dbReference type="InterPro" id="IPR004013">
    <property type="entry name" value="PHP_dom"/>
</dbReference>
<dbReference type="InterPro" id="IPR016195">
    <property type="entry name" value="Pol/histidinol_Pase-like"/>
</dbReference>
<dbReference type="RefSeq" id="WP_195964342.1">
    <property type="nucleotide sequence ID" value="NZ_JACJLL010000113.1"/>
</dbReference>
<dbReference type="EC" id="3.1.3.15" evidence="3 8"/>
<evidence type="ECO:0000256" key="7">
    <source>
        <dbReference type="ARBA" id="ARBA00049158"/>
    </source>
</evidence>
<comment type="catalytic activity">
    <reaction evidence="7 8">
        <text>L-histidinol phosphate + H2O = L-histidinol + phosphate</text>
        <dbReference type="Rhea" id="RHEA:14465"/>
        <dbReference type="ChEBI" id="CHEBI:15377"/>
        <dbReference type="ChEBI" id="CHEBI:43474"/>
        <dbReference type="ChEBI" id="CHEBI:57699"/>
        <dbReference type="ChEBI" id="CHEBI:57980"/>
        <dbReference type="EC" id="3.1.3.15"/>
    </reaction>
</comment>
<feature type="domain" description="PHP" evidence="9">
    <location>
        <begin position="5"/>
        <end position="193"/>
    </location>
</feature>
<protein>
    <recommendedName>
        <fullName evidence="3 8">Histidinol-phosphatase</fullName>
        <shortName evidence="8">HolPase</shortName>
        <ecNumber evidence="3 8">3.1.3.15</ecNumber>
    </recommendedName>
</protein>
<evidence type="ECO:0000313" key="10">
    <source>
        <dbReference type="EMBL" id="MBM6820433.1"/>
    </source>
</evidence>
<evidence type="ECO:0000256" key="6">
    <source>
        <dbReference type="ARBA" id="ARBA00023102"/>
    </source>
</evidence>
<evidence type="ECO:0000313" key="11">
    <source>
        <dbReference type="Proteomes" id="UP000767334"/>
    </source>
</evidence>
<evidence type="ECO:0000256" key="4">
    <source>
        <dbReference type="ARBA" id="ARBA00022605"/>
    </source>
</evidence>
<dbReference type="Pfam" id="PF02811">
    <property type="entry name" value="PHP"/>
    <property type="match status" value="1"/>
</dbReference>
<dbReference type="PANTHER" id="PTHR21039:SF0">
    <property type="entry name" value="HISTIDINOL-PHOSPHATASE"/>
    <property type="match status" value="1"/>
</dbReference>
<dbReference type="InterPro" id="IPR010140">
    <property type="entry name" value="Histidinol_P_phosphatase_HisJ"/>
</dbReference>
<keyword evidence="6 8" id="KW-0368">Histidine biosynthesis</keyword>
<evidence type="ECO:0000256" key="3">
    <source>
        <dbReference type="ARBA" id="ARBA00013085"/>
    </source>
</evidence>
<dbReference type="PANTHER" id="PTHR21039">
    <property type="entry name" value="HISTIDINOL PHOSPHATASE-RELATED"/>
    <property type="match status" value="1"/>
</dbReference>
<comment type="caution">
    <text evidence="10">The sequence shown here is derived from an EMBL/GenBank/DDBJ whole genome shotgun (WGS) entry which is preliminary data.</text>
</comment>